<comment type="subcellular location">
    <subcellularLocation>
        <location evidence="1">Membrane</location>
        <topology evidence="1">Multi-pass membrane protein</topology>
    </subcellularLocation>
</comment>
<dbReference type="GO" id="GO:0005783">
    <property type="term" value="C:endoplasmic reticulum"/>
    <property type="evidence" value="ECO:0007669"/>
    <property type="project" value="TreeGrafter"/>
</dbReference>
<dbReference type="OrthoDB" id="5581259at2759"/>
<dbReference type="AlphaFoldDB" id="A0A1E4RLQ9"/>
<feature type="region of interest" description="Disordered" evidence="5">
    <location>
        <begin position="1"/>
        <end position="49"/>
    </location>
</feature>
<dbReference type="GO" id="GO:0016020">
    <property type="term" value="C:membrane"/>
    <property type="evidence" value="ECO:0007669"/>
    <property type="project" value="UniProtKB-SubCell"/>
</dbReference>
<keyword evidence="8" id="KW-1185">Reference proteome</keyword>
<evidence type="ECO:0000313" key="8">
    <source>
        <dbReference type="Proteomes" id="UP000095085"/>
    </source>
</evidence>
<accession>A0A1E4RLQ9</accession>
<dbReference type="PANTHER" id="PTHR12703:SF3">
    <property type="entry name" value="ABR032WP"/>
    <property type="match status" value="1"/>
</dbReference>
<feature type="transmembrane region" description="Helical" evidence="6">
    <location>
        <begin position="176"/>
        <end position="194"/>
    </location>
</feature>
<evidence type="ECO:0000313" key="7">
    <source>
        <dbReference type="EMBL" id="ODV68203.1"/>
    </source>
</evidence>
<dbReference type="InterPro" id="IPR051645">
    <property type="entry name" value="PER33/POM33_regulator"/>
</dbReference>
<dbReference type="Proteomes" id="UP000095085">
    <property type="component" value="Unassembled WGS sequence"/>
</dbReference>
<protein>
    <submittedName>
        <fullName evidence="7">Uncharacterized protein</fullName>
    </submittedName>
</protein>
<organism evidence="7 8">
    <name type="scientific">Hyphopichia burtonii NRRL Y-1933</name>
    <dbReference type="NCBI Taxonomy" id="984485"/>
    <lineage>
        <taxon>Eukaryota</taxon>
        <taxon>Fungi</taxon>
        <taxon>Dikarya</taxon>
        <taxon>Ascomycota</taxon>
        <taxon>Saccharomycotina</taxon>
        <taxon>Pichiomycetes</taxon>
        <taxon>Debaryomycetaceae</taxon>
        <taxon>Hyphopichia</taxon>
    </lineage>
</organism>
<feature type="transmembrane region" description="Helical" evidence="6">
    <location>
        <begin position="59"/>
        <end position="82"/>
    </location>
</feature>
<dbReference type="PANTHER" id="PTHR12703">
    <property type="entry name" value="TRANSMEMBRANE PROTEIN 33"/>
    <property type="match status" value="1"/>
</dbReference>
<dbReference type="EMBL" id="KV454540">
    <property type="protein sequence ID" value="ODV68203.1"/>
    <property type="molecule type" value="Genomic_DNA"/>
</dbReference>
<evidence type="ECO:0000256" key="4">
    <source>
        <dbReference type="ARBA" id="ARBA00023136"/>
    </source>
</evidence>
<reference evidence="8" key="1">
    <citation type="submission" date="2016-05" db="EMBL/GenBank/DDBJ databases">
        <title>Comparative genomics of biotechnologically important yeasts.</title>
        <authorList>
            <consortium name="DOE Joint Genome Institute"/>
            <person name="Riley R."/>
            <person name="Haridas S."/>
            <person name="Wolfe K.H."/>
            <person name="Lopes M.R."/>
            <person name="Hittinger C.T."/>
            <person name="Goker M."/>
            <person name="Salamov A."/>
            <person name="Wisecaver J."/>
            <person name="Long T.M."/>
            <person name="Aerts A.L."/>
            <person name="Barry K."/>
            <person name="Choi C."/>
            <person name="Clum A."/>
            <person name="Coughlan A.Y."/>
            <person name="Deshpande S."/>
            <person name="Douglass A.P."/>
            <person name="Hanson S.J."/>
            <person name="Klenk H.-P."/>
            <person name="Labutti K."/>
            <person name="Lapidus A."/>
            <person name="Lindquist E."/>
            <person name="Lipzen A."/>
            <person name="Meier-Kolthoff J.P."/>
            <person name="Ohm R.A."/>
            <person name="Otillar R.P."/>
            <person name="Pangilinan J."/>
            <person name="Peng Y."/>
            <person name="Rokas A."/>
            <person name="Rosa C.A."/>
            <person name="Scheuner C."/>
            <person name="Sibirny A.A."/>
            <person name="Slot J.C."/>
            <person name="Stielow J.B."/>
            <person name="Sun H."/>
            <person name="Kurtzman C.P."/>
            <person name="Blackwell M."/>
            <person name="Grigoriev I.V."/>
            <person name="Jeffries T.W."/>
        </authorList>
    </citation>
    <scope>NUCLEOTIDE SEQUENCE [LARGE SCALE GENOMIC DNA]</scope>
    <source>
        <strain evidence="8">NRRL Y-1933</strain>
    </source>
</reference>
<feature type="non-terminal residue" evidence="7">
    <location>
        <position position="199"/>
    </location>
</feature>
<dbReference type="GO" id="GO:0071786">
    <property type="term" value="P:endoplasmic reticulum tubular network organization"/>
    <property type="evidence" value="ECO:0007669"/>
    <property type="project" value="TreeGrafter"/>
</dbReference>
<evidence type="ECO:0000256" key="3">
    <source>
        <dbReference type="ARBA" id="ARBA00022989"/>
    </source>
</evidence>
<keyword evidence="3 6" id="KW-1133">Transmembrane helix</keyword>
<feature type="compositionally biased region" description="Polar residues" evidence="5">
    <location>
        <begin position="23"/>
        <end position="37"/>
    </location>
</feature>
<evidence type="ECO:0000256" key="2">
    <source>
        <dbReference type="ARBA" id="ARBA00022692"/>
    </source>
</evidence>
<evidence type="ECO:0000256" key="5">
    <source>
        <dbReference type="SAM" id="MobiDB-lite"/>
    </source>
</evidence>
<feature type="transmembrane region" description="Helical" evidence="6">
    <location>
        <begin position="88"/>
        <end position="110"/>
    </location>
</feature>
<gene>
    <name evidence="7" type="ORF">HYPBUDRAFT_152796</name>
</gene>
<evidence type="ECO:0000256" key="1">
    <source>
        <dbReference type="ARBA" id="ARBA00004141"/>
    </source>
</evidence>
<feature type="compositionally biased region" description="Low complexity" evidence="5">
    <location>
        <begin position="1"/>
        <end position="22"/>
    </location>
</feature>
<sequence>MSAPATANSTSSATTPSVTPNSGNEAKAQSNGVTNVTVDPKDRKKKLIRKQGGTNPIKYQLWLAGHASAIVFGSISFVFQILWLPNKFYINSIAYRLSLLGSITALTATLSHKFGLSYLPPHSTLVAQQNFQYLVLAVAWIFTFKSIFKIIPYYLIAVLQLSNHKKIDAVLKQAPFLASIIAYDELFLIGYLLIRTVFF</sequence>
<dbReference type="GeneID" id="30995753"/>
<keyword evidence="4 6" id="KW-0472">Membrane</keyword>
<feature type="transmembrane region" description="Helical" evidence="6">
    <location>
        <begin position="131"/>
        <end position="156"/>
    </location>
</feature>
<keyword evidence="2 6" id="KW-0812">Transmembrane</keyword>
<dbReference type="GO" id="GO:0061024">
    <property type="term" value="P:membrane organization"/>
    <property type="evidence" value="ECO:0007669"/>
    <property type="project" value="TreeGrafter"/>
</dbReference>
<dbReference type="RefSeq" id="XP_020077270.1">
    <property type="nucleotide sequence ID" value="XM_020221203.1"/>
</dbReference>
<proteinExistence type="predicted"/>
<name>A0A1E4RLQ9_9ASCO</name>
<evidence type="ECO:0000256" key="6">
    <source>
        <dbReference type="SAM" id="Phobius"/>
    </source>
</evidence>
<dbReference type="STRING" id="984485.A0A1E4RLQ9"/>